<protein>
    <recommendedName>
        <fullName evidence="3">HTH luxR-type domain-containing protein</fullName>
    </recommendedName>
</protein>
<name>A0ABY2S4F4_9PSEU</name>
<dbReference type="InterPro" id="IPR041664">
    <property type="entry name" value="AAA_16"/>
</dbReference>
<comment type="caution">
    <text evidence="4">The sequence shown here is derived from an EMBL/GenBank/DDBJ whole genome shotgun (WGS) entry which is preliminary data.</text>
</comment>
<dbReference type="Proteomes" id="UP000309992">
    <property type="component" value="Unassembled WGS sequence"/>
</dbReference>
<dbReference type="PANTHER" id="PTHR16305:SF35">
    <property type="entry name" value="TRANSCRIPTIONAL ACTIVATOR DOMAIN"/>
    <property type="match status" value="1"/>
</dbReference>
<dbReference type="CDD" id="cd06170">
    <property type="entry name" value="LuxR_C_like"/>
    <property type="match status" value="1"/>
</dbReference>
<dbReference type="InterPro" id="IPR016032">
    <property type="entry name" value="Sig_transdc_resp-reg_C-effctor"/>
</dbReference>
<proteinExistence type="predicted"/>
<evidence type="ECO:0000256" key="2">
    <source>
        <dbReference type="ARBA" id="ARBA00022840"/>
    </source>
</evidence>
<accession>A0ABY2S4F4</accession>
<dbReference type="Gene3D" id="1.25.40.10">
    <property type="entry name" value="Tetratricopeptide repeat domain"/>
    <property type="match status" value="1"/>
</dbReference>
<feature type="domain" description="HTH luxR-type" evidence="3">
    <location>
        <begin position="822"/>
        <end position="887"/>
    </location>
</feature>
<dbReference type="Pfam" id="PF00196">
    <property type="entry name" value="GerE"/>
    <property type="match status" value="1"/>
</dbReference>
<dbReference type="SUPFAM" id="SSF48452">
    <property type="entry name" value="TPR-like"/>
    <property type="match status" value="1"/>
</dbReference>
<dbReference type="SMART" id="SM00421">
    <property type="entry name" value="HTH_LUXR"/>
    <property type="match status" value="1"/>
</dbReference>
<sequence>MAARLGMPTAWGRAVDDEGSPPFWPFRLVVRALAADSGDPWPELTSTGSALDPASAEVRAQQRFRVFEAVTAHLTAAAENTGLLVVLDDLQWADASSLRLLVHLVRAVGTTRLALVATYRDTEIGHREAVKQALGELAREYTVSRLRLVGLTEEQVAAQLAATTGAPVSAEVVAAVSRRSQGNPFFVGELADALAQDTDGADPARALPDGVRDAVRVRLSTLGECARTVVGTAAVLGSAVDVAGLAHVTGRDREDVLGALDDAAAAGVLRPDRWEFTHDLVREAARSEMPRSIRLDVHRKMAEYLQQRPGAESRPAALAHHWLESLPLGDAEQAALWAARAAHAAMEQCAWDEAAGLFGRAAETTSDPEDRCELHIARATALLRAYRMSAARDTVLEAARLARELVDGPLLARAALVLEGTNDLTWVTEERALCEEALALLPEEDSDLRARLLAQLSVDVLMSAYQSPQDRRASGELSQAAMAMAERLGDRHALHSALNARQLARGGPDGVRERLALGDRLVARGLTDQDSTAQLWGRLWRIDAMMQLGDLDGAEAELGPLGAVVQRLRLPLGTWHESRCRGAIALARGRFDAARFHGEQALTLAKRGDHPGALLPSQGYLAILGVLTGFTDETDSHPLDGWEHIPTLHGMTAVVHWYAGREEEARREYAVATPLDVLPEFLLLPAVTGTIELAEAFGDRKMLDTAYRSLAPWADLFCCGGAGVIATAGSAHGPLGVAAAALGRTDEAVRHLRLAIESNERAGSPPFAAIARYDLARTLARRRRPGDRDEASALATQAAATARTLGMAPLLNRAQELTRALTGHTPGPLTRREREIAALVSQGLTNRQIAAATHISERTAENHVQHILTKLGFTTRAQIAAWAARHR</sequence>
<dbReference type="Gene3D" id="1.10.10.10">
    <property type="entry name" value="Winged helix-like DNA-binding domain superfamily/Winged helix DNA-binding domain"/>
    <property type="match status" value="1"/>
</dbReference>
<keyword evidence="5" id="KW-1185">Reference proteome</keyword>
<keyword evidence="2" id="KW-0067">ATP-binding</keyword>
<evidence type="ECO:0000313" key="4">
    <source>
        <dbReference type="EMBL" id="TKG70607.1"/>
    </source>
</evidence>
<dbReference type="Pfam" id="PF13191">
    <property type="entry name" value="AAA_16"/>
    <property type="match status" value="1"/>
</dbReference>
<keyword evidence="1" id="KW-0547">Nucleotide-binding</keyword>
<dbReference type="InterPro" id="IPR036388">
    <property type="entry name" value="WH-like_DNA-bd_sf"/>
</dbReference>
<evidence type="ECO:0000313" key="5">
    <source>
        <dbReference type="Proteomes" id="UP000309992"/>
    </source>
</evidence>
<dbReference type="SUPFAM" id="SSF46894">
    <property type="entry name" value="C-terminal effector domain of the bipartite response regulators"/>
    <property type="match status" value="1"/>
</dbReference>
<dbReference type="PROSITE" id="PS50043">
    <property type="entry name" value="HTH_LUXR_2"/>
    <property type="match status" value="1"/>
</dbReference>
<evidence type="ECO:0000259" key="3">
    <source>
        <dbReference type="PROSITE" id="PS50043"/>
    </source>
</evidence>
<dbReference type="EMBL" id="SWMS01000008">
    <property type="protein sequence ID" value="TKG70607.1"/>
    <property type="molecule type" value="Genomic_DNA"/>
</dbReference>
<gene>
    <name evidence="4" type="ORF">FCN18_17195</name>
</gene>
<dbReference type="InterPro" id="IPR011990">
    <property type="entry name" value="TPR-like_helical_dom_sf"/>
</dbReference>
<dbReference type="PRINTS" id="PR00038">
    <property type="entry name" value="HTHLUXR"/>
</dbReference>
<organism evidence="4 5">
    <name type="scientific">Prauserella endophytica</name>
    <dbReference type="NCBI Taxonomy" id="1592324"/>
    <lineage>
        <taxon>Bacteria</taxon>
        <taxon>Bacillati</taxon>
        <taxon>Actinomycetota</taxon>
        <taxon>Actinomycetes</taxon>
        <taxon>Pseudonocardiales</taxon>
        <taxon>Pseudonocardiaceae</taxon>
        <taxon>Prauserella</taxon>
        <taxon>Prauserella coralliicola group</taxon>
    </lineage>
</organism>
<evidence type="ECO:0000256" key="1">
    <source>
        <dbReference type="ARBA" id="ARBA00022741"/>
    </source>
</evidence>
<dbReference type="InterPro" id="IPR000792">
    <property type="entry name" value="Tscrpt_reg_LuxR_C"/>
</dbReference>
<dbReference type="PANTHER" id="PTHR16305">
    <property type="entry name" value="TESTICULAR SOLUBLE ADENYLYL CYCLASE"/>
    <property type="match status" value="1"/>
</dbReference>
<reference evidence="4 5" key="1">
    <citation type="journal article" date="2015" name="Antonie Van Leeuwenhoek">
        <title>Prauserella endophytica sp. nov., an endophytic actinobacterium isolated from Tamarix taklamakanensis.</title>
        <authorList>
            <person name="Liu J.M."/>
            <person name="Habden X."/>
            <person name="Guo L."/>
            <person name="Tuo L."/>
            <person name="Jiang Z.K."/>
            <person name="Liu S.W."/>
            <person name="Liu X.F."/>
            <person name="Chen L."/>
            <person name="Li R.F."/>
            <person name="Zhang Y.Q."/>
            <person name="Sun C.H."/>
        </authorList>
    </citation>
    <scope>NUCLEOTIDE SEQUENCE [LARGE SCALE GENOMIC DNA]</scope>
    <source>
        <strain evidence="4 5">CGMCC 4.7182</strain>
    </source>
</reference>